<protein>
    <recommendedName>
        <fullName evidence="4">Gene transfer agent family protein</fullName>
    </recommendedName>
</protein>
<dbReference type="InterPro" id="IPR021791">
    <property type="entry name" value="Phage_TAC_11"/>
</dbReference>
<organism evidence="2 3">
    <name type="scientific">Hypericibacter terrae</name>
    <dbReference type="NCBI Taxonomy" id="2602015"/>
    <lineage>
        <taxon>Bacteria</taxon>
        <taxon>Pseudomonadati</taxon>
        <taxon>Pseudomonadota</taxon>
        <taxon>Alphaproteobacteria</taxon>
        <taxon>Rhodospirillales</taxon>
        <taxon>Dongiaceae</taxon>
        <taxon>Hypericibacter</taxon>
    </lineage>
</organism>
<evidence type="ECO:0000256" key="1">
    <source>
        <dbReference type="SAM" id="MobiDB-lite"/>
    </source>
</evidence>
<dbReference type="RefSeq" id="WP_151178646.1">
    <property type="nucleotide sequence ID" value="NZ_CP042906.1"/>
</dbReference>
<evidence type="ECO:0008006" key="4">
    <source>
        <dbReference type="Google" id="ProtNLM"/>
    </source>
</evidence>
<dbReference type="Pfam" id="PF11836">
    <property type="entry name" value="Phage_TAC_11"/>
    <property type="match status" value="1"/>
</dbReference>
<dbReference type="Proteomes" id="UP000326202">
    <property type="component" value="Chromosome"/>
</dbReference>
<keyword evidence="3" id="KW-1185">Reference proteome</keyword>
<dbReference type="EMBL" id="CP042906">
    <property type="protein sequence ID" value="QEX18493.1"/>
    <property type="molecule type" value="Genomic_DNA"/>
</dbReference>
<evidence type="ECO:0000313" key="2">
    <source>
        <dbReference type="EMBL" id="QEX18493.1"/>
    </source>
</evidence>
<dbReference type="KEGG" id="htq:FRZ44_38000"/>
<gene>
    <name evidence="2" type="ORF">FRZ44_38000</name>
</gene>
<reference evidence="2 3" key="1">
    <citation type="submission" date="2019-08" db="EMBL/GenBank/DDBJ databases">
        <title>Hyperibacter terrae gen. nov., sp. nov. and Hyperibacter viscosus sp. nov., two new members in the family Rhodospirillaceae isolated from the rhizosphere of Hypericum perforatum.</title>
        <authorList>
            <person name="Noviana Z."/>
        </authorList>
    </citation>
    <scope>NUCLEOTIDE SEQUENCE [LARGE SCALE GENOMIC DNA]</scope>
    <source>
        <strain evidence="2 3">R5913</strain>
    </source>
</reference>
<sequence>MTDKIANPERGEVAITLDGRRFVMRPDFEHLVEMEVRTGVGLVELTRRIASGKYGVRDMAAIVTAGLKGAGEERADFAKVGAMILADGLTSLVDPVNQFLINAITGGKTPSGDDSSGEADAASGQS</sequence>
<feature type="region of interest" description="Disordered" evidence="1">
    <location>
        <begin position="105"/>
        <end position="126"/>
    </location>
</feature>
<name>A0A5J6MM96_9PROT</name>
<proteinExistence type="predicted"/>
<dbReference type="OrthoDB" id="7506512at2"/>
<dbReference type="AlphaFoldDB" id="A0A5J6MM96"/>
<accession>A0A5J6MM96</accession>
<evidence type="ECO:0000313" key="3">
    <source>
        <dbReference type="Proteomes" id="UP000326202"/>
    </source>
</evidence>